<dbReference type="GO" id="GO:0005524">
    <property type="term" value="F:ATP binding"/>
    <property type="evidence" value="ECO:0007669"/>
    <property type="project" value="UniProtKB-KW"/>
</dbReference>
<dbReference type="GO" id="GO:0016887">
    <property type="term" value="F:ATP hydrolysis activity"/>
    <property type="evidence" value="ECO:0007669"/>
    <property type="project" value="InterPro"/>
</dbReference>
<protein>
    <submittedName>
        <fullName evidence="4">ABC transporter ATP-binding protein</fullName>
    </submittedName>
</protein>
<keyword evidence="2 4" id="KW-0067">ATP-binding</keyword>
<keyword evidence="1" id="KW-0547">Nucleotide-binding</keyword>
<dbReference type="KEGG" id="lcs:LCBD_2074"/>
<dbReference type="Pfam" id="PF00005">
    <property type="entry name" value="ABC_tran"/>
    <property type="match status" value="1"/>
</dbReference>
<accession>A0A5Q8BPK0</accession>
<name>A0A5Q8BPK0_LACPA</name>
<dbReference type="KEGG" id="lce:LC2W_2056"/>
<dbReference type="SUPFAM" id="SSF52540">
    <property type="entry name" value="P-loop containing nucleoside triphosphate hydrolases"/>
    <property type="match status" value="1"/>
</dbReference>
<evidence type="ECO:0000256" key="1">
    <source>
        <dbReference type="ARBA" id="ARBA00022741"/>
    </source>
</evidence>
<feature type="domain" description="ABC transporter" evidence="3">
    <location>
        <begin position="6"/>
        <end position="228"/>
    </location>
</feature>
<dbReference type="Gene3D" id="3.40.50.300">
    <property type="entry name" value="P-loop containing nucleotide triphosphate hydrolases"/>
    <property type="match status" value="1"/>
</dbReference>
<evidence type="ECO:0000313" key="4">
    <source>
        <dbReference type="EMBL" id="PLC45513.1"/>
    </source>
</evidence>
<dbReference type="AlphaFoldDB" id="A0A5Q8BPK0"/>
<dbReference type="InterPro" id="IPR003593">
    <property type="entry name" value="AAA+_ATPase"/>
</dbReference>
<dbReference type="PANTHER" id="PTHR43158">
    <property type="entry name" value="SKFA PEPTIDE EXPORT ATP-BINDING PROTEIN SKFE"/>
    <property type="match status" value="1"/>
</dbReference>
<dbReference type="InterPro" id="IPR027417">
    <property type="entry name" value="P-loop_NTPase"/>
</dbReference>
<dbReference type="InterPro" id="IPR003439">
    <property type="entry name" value="ABC_transporter-like_ATP-bd"/>
</dbReference>
<reference evidence="4 5" key="1">
    <citation type="journal article" date="2018" name="Genome Announc.">
        <title>Draft Genome Sequence of Lactobacillus paracasei DUP 13076, Which Exhibits Potent Antipathogenic Effects against Salmonella enterica Serovars Enteritidis, Typhimurium, and Heidelberg.</title>
        <authorList>
            <person name="Muyyarikkandy M.S."/>
            <person name="Alqahtani F.H."/>
            <person name="Mandoiu I."/>
            <person name="Amalaradjou M.A."/>
        </authorList>
    </citation>
    <scope>NUCLEOTIDE SEQUENCE [LARGE SCALE GENOMIC DNA]</scope>
    <source>
        <strain evidence="4 5">DUP 13076</strain>
    </source>
</reference>
<dbReference type="Proteomes" id="UP000234512">
    <property type="component" value="Unassembled WGS sequence"/>
</dbReference>
<evidence type="ECO:0000313" key="5">
    <source>
        <dbReference type="Proteomes" id="UP000234512"/>
    </source>
</evidence>
<gene>
    <name evidence="4" type="ORF">C0Q90_12535</name>
</gene>
<organism evidence="4 5">
    <name type="scientific">Lacticaseibacillus paracasei</name>
    <name type="common">Lactobacillus paracasei</name>
    <dbReference type="NCBI Taxonomy" id="1597"/>
    <lineage>
        <taxon>Bacteria</taxon>
        <taxon>Bacillati</taxon>
        <taxon>Bacillota</taxon>
        <taxon>Bacilli</taxon>
        <taxon>Lactobacillales</taxon>
        <taxon>Lactobacillaceae</taxon>
        <taxon>Lacticaseibacillus</taxon>
    </lineage>
</organism>
<dbReference type="EMBL" id="PKQJ01000017">
    <property type="protein sequence ID" value="PLC45513.1"/>
    <property type="molecule type" value="Genomic_DNA"/>
</dbReference>
<dbReference type="RefSeq" id="WP_003573229.1">
    <property type="nucleotide sequence ID" value="NC_010999.1"/>
</dbReference>
<proteinExistence type="predicted"/>
<dbReference type="PANTHER" id="PTHR43158:SF1">
    <property type="entry name" value="ABC TRANSPORTER, ATP-BINDING PROTEIN"/>
    <property type="match status" value="1"/>
</dbReference>
<dbReference type="PROSITE" id="PS50893">
    <property type="entry name" value="ABC_TRANSPORTER_2"/>
    <property type="match status" value="1"/>
</dbReference>
<dbReference type="SMART" id="SM00382">
    <property type="entry name" value="AAA"/>
    <property type="match status" value="1"/>
</dbReference>
<comment type="caution">
    <text evidence="4">The sequence shown here is derived from an EMBL/GenBank/DDBJ whole genome shotgun (WGS) entry which is preliminary data.</text>
</comment>
<sequence length="238" mass="26703">MTTNMITVKQLTYKRNRKVILDDLNLDLVQGHFIGLLGANGAGKTTLMRLLNGVATTFHGTIQIGSSESIVERKQLSSFSESLNGVNPNRTLKQIATYYADMYLDFSEAEFANFLKTFDLDSHQKLAALSKGNRKKLIAALTLARQTQLYLLDEPFEGIDSMTRKRIISNLIAWKPAAATVIISDHHVSDVANVLDEVVIIKDKHVVAQKNAEELREKTGMSIENYYESFYEGSDQRD</sequence>
<evidence type="ECO:0000256" key="2">
    <source>
        <dbReference type="ARBA" id="ARBA00022840"/>
    </source>
</evidence>
<evidence type="ECO:0000259" key="3">
    <source>
        <dbReference type="PROSITE" id="PS50893"/>
    </source>
</evidence>
<accession>K0N628</accession>